<dbReference type="Proteomes" id="UP001164714">
    <property type="component" value="Chromosome"/>
</dbReference>
<dbReference type="EMBL" id="CP014162">
    <property type="protein sequence ID" value="AMB97996.1"/>
    <property type="molecule type" value="Genomic_DNA"/>
</dbReference>
<dbReference type="KEGG" id="aui:APT62_07015"/>
<dbReference type="Gene3D" id="3.40.50.300">
    <property type="entry name" value="P-loop containing nucleotide triphosphate hydrolases"/>
    <property type="match status" value="1"/>
</dbReference>
<evidence type="ECO:0000313" key="5">
    <source>
        <dbReference type="EMBL" id="WAT25044.1"/>
    </source>
</evidence>
<reference evidence="6" key="5">
    <citation type="submission" date="2023-01" db="EMBL/GenBank/DDBJ databases">
        <title>Oxazolidinone resistance genes in florfenicol resistant enterococci from beef cattle and veal calves at slaughter.</title>
        <authorList>
            <person name="Biggel M."/>
        </authorList>
    </citation>
    <scope>NUCLEOTIDE SEQUENCE</scope>
    <source>
        <strain evidence="6">K79-1</strain>
    </source>
</reference>
<keyword evidence="8" id="KW-1185">Reference proteome</keyword>
<dbReference type="EMBL" id="CP116590">
    <property type="protein sequence ID" value="WCG38222.1"/>
    <property type="molecule type" value="Genomic_DNA"/>
</dbReference>
<dbReference type="RefSeq" id="WP_003142001.1">
    <property type="nucleotide sequence ID" value="NZ_CANSXX010000029.1"/>
</dbReference>
<protein>
    <submittedName>
        <fullName evidence="5">Primosomal protein DnaI</fullName>
    </submittedName>
</protein>
<dbReference type="GO" id="GO:0005524">
    <property type="term" value="F:ATP binding"/>
    <property type="evidence" value="ECO:0007669"/>
    <property type="project" value="InterPro"/>
</dbReference>
<dbReference type="InterPro" id="IPR009928">
    <property type="entry name" value="DnaI_N"/>
</dbReference>
<dbReference type="InterPro" id="IPR027417">
    <property type="entry name" value="P-loop_NTPase"/>
</dbReference>
<dbReference type="AlphaFoldDB" id="A0A0U4WZ51"/>
<evidence type="ECO:0000259" key="1">
    <source>
        <dbReference type="Pfam" id="PF01695"/>
    </source>
</evidence>
<accession>A0A0U4WZ51</accession>
<sequence length="314" mass="36020">MADNNQMKNVGDSLKQQFNRNPMFKERQAKIEGIVQSDPDVQAFLAKHQLTFEDEIVKKSFSKLYEFARENGNDALGQKKFVQYAPNLIMNVNFIDVDYHPTEAFIQQQEAEELNKRVTMVSMPKSLRSASFEKMTKDDYQDRFEAIQKSLQFISAYTSKPNAYHKGLYLHGQFGVGKTHILAALVNTLAEHGVKSTLVHYPELLVDLKSRIRTNTVDQRVNEIKQAQVLVLDDIGAESNSEWVRDDVLGVILQYRMQEQLSTFFTSNFSMAELEEFLTTTREGVDVAKSARIMERIKYLSEEITVGGRDRRNG</sequence>
<dbReference type="Pfam" id="PF07319">
    <property type="entry name" value="DnaI_N"/>
    <property type="match status" value="1"/>
</dbReference>
<evidence type="ECO:0000313" key="7">
    <source>
        <dbReference type="Proteomes" id="UP000067698"/>
    </source>
</evidence>
<dbReference type="EMBL" id="CP114063">
    <property type="protein sequence ID" value="WAT25044.1"/>
    <property type="molecule type" value="Genomic_DNA"/>
</dbReference>
<evidence type="ECO:0000313" key="9">
    <source>
        <dbReference type="Proteomes" id="UP001164714"/>
    </source>
</evidence>
<evidence type="ECO:0000259" key="2">
    <source>
        <dbReference type="Pfam" id="PF07319"/>
    </source>
</evidence>
<gene>
    <name evidence="5" type="primary">dnaI</name>
    <name evidence="3" type="ORF">AWM74_07020</name>
    <name evidence="4" type="ORF">H3232_01345</name>
    <name evidence="5" type="ORF">OZ415_02840</name>
    <name evidence="6" type="ORF">PML80_02440</name>
</gene>
<feature type="domain" description="IstB-like ATP-binding" evidence="1">
    <location>
        <begin position="122"/>
        <end position="309"/>
    </location>
</feature>
<dbReference type="OrthoDB" id="61127at2"/>
<dbReference type="SUPFAM" id="SSF52540">
    <property type="entry name" value="P-loop containing nucleoside triphosphate hydrolases"/>
    <property type="match status" value="1"/>
</dbReference>
<feature type="domain" description="Primosomal DnaI N-terminal" evidence="2">
    <location>
        <begin position="7"/>
        <end position="99"/>
    </location>
</feature>
<name>A0A0U4WZ51_9LACT</name>
<dbReference type="NCBIfam" id="NF006505">
    <property type="entry name" value="PRK08939.1"/>
    <property type="match status" value="1"/>
</dbReference>
<dbReference type="Proteomes" id="UP000540056">
    <property type="component" value="Unassembled WGS sequence"/>
</dbReference>
<dbReference type="Proteomes" id="UP000067698">
    <property type="component" value="Chromosome"/>
</dbReference>
<reference evidence="3 7" key="1">
    <citation type="journal article" date="2016" name="Genome Announc.">
        <title>Complete Genome Sequences of Aerococcus christensenii CCUG 28831T, Aerococcus sanguinicola CCUG 43001T, Aerococcus urinae CCUG 36881T, Aerococcus urinaeequi CCUG 28094T, Aerococcus urinaehominis CCUG 42038 BT, and Aerococcus viridans CCUG 4311T.</title>
        <authorList>
            <person name="Carkaci D."/>
            <person name="Dargis R."/>
            <person name="Nielsen X.C."/>
            <person name="Skovgaard O."/>
            <person name="Fuursted K."/>
            <person name="Christensen J.J."/>
        </authorList>
    </citation>
    <scope>NUCLEOTIDE SEQUENCE [LARGE SCALE GENOMIC DNA]</scope>
    <source>
        <strain evidence="3 7">CCUG28094</strain>
    </source>
</reference>
<dbReference type="GO" id="GO:0006260">
    <property type="term" value="P:DNA replication"/>
    <property type="evidence" value="ECO:0007669"/>
    <property type="project" value="TreeGrafter"/>
</dbReference>
<evidence type="ECO:0000313" key="3">
    <source>
        <dbReference type="EMBL" id="AMB97996.1"/>
    </source>
</evidence>
<reference evidence="7" key="2">
    <citation type="submission" date="2016-01" db="EMBL/GenBank/DDBJ databases">
        <title>Six Aerococcus type strain genome sequencing and assembly using PacBio and Illumina Hiseq.</title>
        <authorList>
            <person name="Carkaci D."/>
            <person name="Dargis R."/>
            <person name="Nielsen X.C."/>
            <person name="Skovgaard O."/>
            <person name="Fuursted K."/>
            <person name="Christensen J.J."/>
        </authorList>
    </citation>
    <scope>NUCLEOTIDE SEQUENCE [LARGE SCALE GENOMIC DNA]</scope>
    <source>
        <strain evidence="7">CCUG28094</strain>
    </source>
</reference>
<dbReference type="GeneID" id="92867307"/>
<reference evidence="4 8" key="3">
    <citation type="submission" date="2020-07" db="EMBL/GenBank/DDBJ databases">
        <title>Draft Genome Sequences of Lactobacillales Isolated from the International Space Station.</title>
        <authorList>
            <person name="Bharadwaj A.R."/>
            <person name="Singh N.K."/>
            <person name="Wood J.M."/>
            <person name="Debieu M."/>
            <person name="O'Hara N.B."/>
            <person name="Karouia F."/>
            <person name="Mason C.E."/>
            <person name="Venkateswaran K."/>
        </authorList>
    </citation>
    <scope>NUCLEOTIDE SEQUENCE [LARGE SCALE GENOMIC DNA]</scope>
    <source>
        <strain evidence="4 8">151250015-1-258-55</strain>
    </source>
</reference>
<dbReference type="PANTHER" id="PTHR30050">
    <property type="entry name" value="CHROMOSOMAL REPLICATION INITIATOR PROTEIN DNAA"/>
    <property type="match status" value="1"/>
</dbReference>
<organism evidence="5 9">
    <name type="scientific">Aerococcus urinaeequi</name>
    <dbReference type="NCBI Taxonomy" id="51665"/>
    <lineage>
        <taxon>Bacteria</taxon>
        <taxon>Bacillati</taxon>
        <taxon>Bacillota</taxon>
        <taxon>Bacilli</taxon>
        <taxon>Lactobacillales</taxon>
        <taxon>Aerococcaceae</taxon>
        <taxon>Aerococcus</taxon>
    </lineage>
</organism>
<evidence type="ECO:0000313" key="4">
    <source>
        <dbReference type="EMBL" id="MBA5745862.1"/>
    </source>
</evidence>
<proteinExistence type="predicted"/>
<evidence type="ECO:0000313" key="8">
    <source>
        <dbReference type="Proteomes" id="UP000540056"/>
    </source>
</evidence>
<reference evidence="5" key="4">
    <citation type="submission" date="2022-12" db="EMBL/GenBank/DDBJ databases">
        <title>Whole genome sequence analysis of a duck derived balloon bacteium Aerococcus urinaeequi henan2020.</title>
        <authorList>
            <person name="Zhang H."/>
            <person name="Qiao H.X."/>
            <person name="Bian C.Z."/>
            <person name="Shu J.C."/>
        </authorList>
    </citation>
    <scope>NUCLEOTIDE SEQUENCE</scope>
    <source>
        <strain evidence="5">2020-HN-1</strain>
    </source>
</reference>
<dbReference type="EMBL" id="JACGAN010000002">
    <property type="protein sequence ID" value="MBA5745862.1"/>
    <property type="molecule type" value="Genomic_DNA"/>
</dbReference>
<evidence type="ECO:0000313" key="6">
    <source>
        <dbReference type="EMBL" id="WCG38222.1"/>
    </source>
</evidence>
<dbReference type="CDD" id="cd00009">
    <property type="entry name" value="AAA"/>
    <property type="match status" value="1"/>
</dbReference>
<dbReference type="Pfam" id="PF01695">
    <property type="entry name" value="IstB_IS21"/>
    <property type="match status" value="1"/>
</dbReference>
<dbReference type="InterPro" id="IPR002611">
    <property type="entry name" value="IstB_ATP-bd"/>
</dbReference>
<dbReference type="PANTHER" id="PTHR30050:SF8">
    <property type="entry name" value="PRIMOSOMAL PROTEIN DNAI"/>
    <property type="match status" value="1"/>
</dbReference>
<dbReference type="Proteomes" id="UP001179483">
    <property type="component" value="Chromosome"/>
</dbReference>